<feature type="region of interest" description="Disordered" evidence="5">
    <location>
        <begin position="258"/>
        <end position="395"/>
    </location>
</feature>
<feature type="compositionally biased region" description="Basic and acidic residues" evidence="5">
    <location>
        <begin position="453"/>
        <end position="465"/>
    </location>
</feature>
<dbReference type="EMBL" id="FO082058">
    <property type="protein sequence ID" value="CCE73369.1"/>
    <property type="molecule type" value="Genomic_DNA"/>
</dbReference>
<dbReference type="AlphaFoldDB" id="G8YVC5"/>
<feature type="compositionally biased region" description="Basic and acidic residues" evidence="5">
    <location>
        <begin position="317"/>
        <end position="332"/>
    </location>
</feature>
<reference evidence="7" key="1">
    <citation type="submission" date="2011-10" db="EMBL/GenBank/DDBJ databases">
        <authorList>
            <person name="Genoscope - CEA"/>
        </authorList>
    </citation>
    <scope>NUCLEOTIDE SEQUENCE</scope>
    <source>
        <strain evidence="7">CBS 7064</strain>
    </source>
</reference>
<evidence type="ECO:0000256" key="2">
    <source>
        <dbReference type="ARBA" id="ARBA00010979"/>
    </source>
</evidence>
<dbReference type="OMA" id="KSMKPVW"/>
<proteinExistence type="inferred from homology"/>
<feature type="compositionally biased region" description="Basic and acidic residues" evidence="5">
    <location>
        <begin position="268"/>
        <end position="282"/>
    </location>
</feature>
<dbReference type="InterPro" id="IPR007146">
    <property type="entry name" value="Sas10/Utp3/C1D"/>
</dbReference>
<feature type="compositionally biased region" description="Basic residues" evidence="5">
    <location>
        <begin position="520"/>
        <end position="537"/>
    </location>
</feature>
<gene>
    <name evidence="7" type="primary">Piso0_000402</name>
    <name evidence="7" type="ORF">GNLVRS01_PISO0A08558g</name>
    <name evidence="8" type="ORF">GNLVRS01_PISO0B08625g</name>
</gene>
<name>G8YVC5_PICSO</name>
<dbReference type="OrthoDB" id="1924577at2759"/>
<dbReference type="InParanoid" id="G8YVC5"/>
<feature type="compositionally biased region" description="Basic and acidic residues" evidence="5">
    <location>
        <begin position="102"/>
        <end position="111"/>
    </location>
</feature>
<dbReference type="EMBL" id="FO082059">
    <property type="protein sequence ID" value="CCE72808.1"/>
    <property type="molecule type" value="Genomic_DNA"/>
</dbReference>
<dbReference type="Pfam" id="PF04000">
    <property type="entry name" value="Sas10_Utp3"/>
    <property type="match status" value="1"/>
</dbReference>
<evidence type="ECO:0000259" key="6">
    <source>
        <dbReference type="Pfam" id="PF09368"/>
    </source>
</evidence>
<dbReference type="FunCoup" id="G8YVC5">
    <property type="interactions" value="665"/>
</dbReference>
<comment type="subcellular location">
    <subcellularLocation>
        <location evidence="1">Nucleus</location>
    </subcellularLocation>
</comment>
<dbReference type="GO" id="GO:0000462">
    <property type="term" value="P:maturation of SSU-rRNA from tricistronic rRNA transcript (SSU-rRNA, 5.8S rRNA, LSU-rRNA)"/>
    <property type="evidence" value="ECO:0007669"/>
    <property type="project" value="TreeGrafter"/>
</dbReference>
<dbReference type="Pfam" id="PF09368">
    <property type="entry name" value="Sas10"/>
    <property type="match status" value="1"/>
</dbReference>
<dbReference type="STRING" id="559304.G8YVC5"/>
<protein>
    <submittedName>
        <fullName evidence="7">Piso0_000402 protein</fullName>
    </submittedName>
</protein>
<feature type="compositionally biased region" description="Acidic residues" evidence="5">
    <location>
        <begin position="283"/>
        <end position="297"/>
    </location>
</feature>
<dbReference type="HOGENOM" id="CLU_019106_1_0_1"/>
<feature type="compositionally biased region" description="Acidic residues" evidence="5">
    <location>
        <begin position="425"/>
        <end position="437"/>
    </location>
</feature>
<dbReference type="PANTHER" id="PTHR13237:SF8">
    <property type="entry name" value="SOMETHING ABOUT SILENCING PROTEIN 10"/>
    <property type="match status" value="1"/>
</dbReference>
<feature type="region of interest" description="Disordered" evidence="5">
    <location>
        <begin position="505"/>
        <end position="567"/>
    </location>
</feature>
<evidence type="ECO:0000256" key="5">
    <source>
        <dbReference type="SAM" id="MobiDB-lite"/>
    </source>
</evidence>
<dbReference type="eggNOG" id="KOG3118">
    <property type="taxonomic scope" value="Eukaryota"/>
</dbReference>
<evidence type="ECO:0000256" key="4">
    <source>
        <dbReference type="ARBA" id="ARBA00023242"/>
    </source>
</evidence>
<dbReference type="Proteomes" id="UP000005222">
    <property type="component" value="Chromosome B"/>
</dbReference>
<evidence type="ECO:0000313" key="9">
    <source>
        <dbReference type="Proteomes" id="UP000005222"/>
    </source>
</evidence>
<feature type="region of interest" description="Disordered" evidence="5">
    <location>
        <begin position="409"/>
        <end position="472"/>
    </location>
</feature>
<dbReference type="PANTHER" id="PTHR13237">
    <property type="entry name" value="SOMETHING ABOUT SILENCING PROTEIN 10-RELATED"/>
    <property type="match status" value="1"/>
</dbReference>
<evidence type="ECO:0000256" key="1">
    <source>
        <dbReference type="ARBA" id="ARBA00004123"/>
    </source>
</evidence>
<organism evidence="7 9">
    <name type="scientific">Pichia sorbitophila (strain ATCC MYA-4447 / BCRC 22081 / CBS 7064 / NBRC 10061 / NRRL Y-12695)</name>
    <name type="common">Hybrid yeast</name>
    <dbReference type="NCBI Taxonomy" id="559304"/>
    <lineage>
        <taxon>Eukaryota</taxon>
        <taxon>Fungi</taxon>
        <taxon>Dikarya</taxon>
        <taxon>Ascomycota</taxon>
        <taxon>Saccharomycotina</taxon>
        <taxon>Pichiomycetes</taxon>
        <taxon>Debaryomycetaceae</taxon>
        <taxon>Millerozyma</taxon>
    </lineage>
</organism>
<feature type="region of interest" description="Disordered" evidence="5">
    <location>
        <begin position="1"/>
        <end position="111"/>
    </location>
</feature>
<feature type="compositionally biased region" description="Basic and acidic residues" evidence="5">
    <location>
        <begin position="383"/>
        <end position="395"/>
    </location>
</feature>
<evidence type="ECO:0000256" key="3">
    <source>
        <dbReference type="ARBA" id="ARBA00022553"/>
    </source>
</evidence>
<dbReference type="GO" id="GO:0032040">
    <property type="term" value="C:small-subunit processome"/>
    <property type="evidence" value="ECO:0007669"/>
    <property type="project" value="TreeGrafter"/>
</dbReference>
<sequence>MAKGSRRRQQEPDSDLDEVDTFNQNREKIYLDEAGEYGRQGDQSEDSEEEVMKLDDDQVDGEEGSDDEEYAHQEDEELDEEDGWGSKQNYYGGDDLSDIEDEKQVTEEAIRQQKKHIQELGMSDYIDEDTELEWKKTAEDFEKKDVTDQLFASKDSEPDFANMSDKEKLAFLQTSFPEFIPLMKELAEYKPVLQDFAGKKDQNEVLKIKYNALSSYLGAISSYFAIFVENMRGKEPFVTMKNSSVMETLLQTREVWRQASELPEDDPTEKSEDIEIDTREVSASDEDIQSGSDEEAQKEELSDSASDLSSDEEDETEGKSEKQDHFDIDINAKRKIKKPARKDVGHYDETDVPDDVDQEDKRRRRRTLRFYTSKIDQAASKNAQERLSGDLDVPYKERLFERQQRLIEEARKRGLGQTSDGLGADLDDKDADPEDEKLAESINGSTPDNGNDYYDKIKEEKEAKQRTRREAHKEALLAAREGNLEELQDSIGEDGKRAINYQILKNKGLTPHRNKDNRNSRVKKRKKYEKAQKKLKSVRQVYETPKGPYEGEKSGIKKGVTRSVKLV</sequence>
<keyword evidence="4" id="KW-0539">Nucleus</keyword>
<reference evidence="9" key="2">
    <citation type="journal article" date="2012" name="G3 (Bethesda)">
        <title>Pichia sorbitophila, an interspecies yeast hybrid reveals early steps of genome resolution following polyploidization.</title>
        <authorList>
            <person name="Leh Louis V."/>
            <person name="Despons L."/>
            <person name="Friedrich A."/>
            <person name="Martin T."/>
            <person name="Durrens P."/>
            <person name="Casaregola S."/>
            <person name="Neuveglise C."/>
            <person name="Fairhead C."/>
            <person name="Marck C."/>
            <person name="Cruz J.A."/>
            <person name="Straub M.L."/>
            <person name="Kugler V."/>
            <person name="Sacerdot C."/>
            <person name="Uzunov Z."/>
            <person name="Thierry A."/>
            <person name="Weiss S."/>
            <person name="Bleykasten C."/>
            <person name="De Montigny J."/>
            <person name="Jacques N."/>
            <person name="Jung P."/>
            <person name="Lemaire M."/>
            <person name="Mallet S."/>
            <person name="Morel G."/>
            <person name="Richard G.F."/>
            <person name="Sarkar A."/>
            <person name="Savel G."/>
            <person name="Schacherer J."/>
            <person name="Seret M.L."/>
            <person name="Talla E."/>
            <person name="Samson G."/>
            <person name="Jubin C."/>
            <person name="Poulain J."/>
            <person name="Vacherie B."/>
            <person name="Barbe V."/>
            <person name="Pelletier E."/>
            <person name="Sherman D.J."/>
            <person name="Westhof E."/>
            <person name="Weissenbach J."/>
            <person name="Baret P.V."/>
            <person name="Wincker P."/>
            <person name="Gaillardin C."/>
            <person name="Dujon B."/>
            <person name="Souciet J.L."/>
        </authorList>
    </citation>
    <scope>NUCLEOTIDE SEQUENCE [LARGE SCALE GENOMIC DNA]</scope>
    <source>
        <strain evidence="9">ATCC MYA-4447 / BCRC 22081 / CBS 7064 / NBRC 10061 / NRRL Y-12695</strain>
    </source>
</reference>
<keyword evidence="9" id="KW-1185">Reference proteome</keyword>
<feature type="compositionally biased region" description="Acidic residues" evidence="5">
    <location>
        <begin position="57"/>
        <end position="83"/>
    </location>
</feature>
<dbReference type="Proteomes" id="UP000005222">
    <property type="component" value="Chromosome A"/>
</dbReference>
<keyword evidence="3" id="KW-0597">Phosphoprotein</keyword>
<dbReference type="InterPro" id="IPR018972">
    <property type="entry name" value="Sas10_C_dom"/>
</dbReference>
<accession>G8YVC5</accession>
<feature type="domain" description="Sas10 C-terminal" evidence="6">
    <location>
        <begin position="493"/>
        <end position="566"/>
    </location>
</feature>
<evidence type="ECO:0000313" key="8">
    <source>
        <dbReference type="EMBL" id="CCE73369.1"/>
    </source>
</evidence>
<evidence type="ECO:0000313" key="7">
    <source>
        <dbReference type="EMBL" id="CCE72808.1"/>
    </source>
</evidence>
<comment type="similarity">
    <text evidence="2">Belongs to the SAS10 family.</text>
</comment>